<name>A0A3A8PX45_9BACT</name>
<dbReference type="RefSeq" id="WP_120643636.1">
    <property type="nucleotide sequence ID" value="NZ_RAWB01000105.1"/>
</dbReference>
<accession>A0A3A8PX45</accession>
<evidence type="ECO:0000256" key="1">
    <source>
        <dbReference type="ARBA" id="ARBA00022679"/>
    </source>
</evidence>
<gene>
    <name evidence="4" type="ORF">D7V93_12615</name>
</gene>
<dbReference type="Proteomes" id="UP000272888">
    <property type="component" value="Unassembled WGS sequence"/>
</dbReference>
<dbReference type="InterPro" id="IPR000182">
    <property type="entry name" value="GNAT_dom"/>
</dbReference>
<protein>
    <submittedName>
        <fullName evidence="4">GNAT family N-acetyltransferase</fullName>
    </submittedName>
</protein>
<dbReference type="Pfam" id="PF00583">
    <property type="entry name" value="Acetyltransf_1"/>
    <property type="match status" value="1"/>
</dbReference>
<keyword evidence="1 4" id="KW-0808">Transferase</keyword>
<organism evidence="4 5">
    <name type="scientific">Corallococcus llansteffanensis</name>
    <dbReference type="NCBI Taxonomy" id="2316731"/>
    <lineage>
        <taxon>Bacteria</taxon>
        <taxon>Pseudomonadati</taxon>
        <taxon>Myxococcota</taxon>
        <taxon>Myxococcia</taxon>
        <taxon>Myxococcales</taxon>
        <taxon>Cystobacterineae</taxon>
        <taxon>Myxococcaceae</taxon>
        <taxon>Corallococcus</taxon>
    </lineage>
</organism>
<keyword evidence="5" id="KW-1185">Reference proteome</keyword>
<proteinExistence type="predicted"/>
<dbReference type="EMBL" id="RAWB01000105">
    <property type="protein sequence ID" value="RKH60909.1"/>
    <property type="molecule type" value="Genomic_DNA"/>
</dbReference>
<evidence type="ECO:0000259" key="3">
    <source>
        <dbReference type="PROSITE" id="PS51186"/>
    </source>
</evidence>
<evidence type="ECO:0000256" key="2">
    <source>
        <dbReference type="ARBA" id="ARBA00023315"/>
    </source>
</evidence>
<dbReference type="InterPro" id="IPR050832">
    <property type="entry name" value="Bact_Acetyltransf"/>
</dbReference>
<dbReference type="AlphaFoldDB" id="A0A3A8PX45"/>
<dbReference type="GO" id="GO:0016747">
    <property type="term" value="F:acyltransferase activity, transferring groups other than amino-acyl groups"/>
    <property type="evidence" value="ECO:0007669"/>
    <property type="project" value="InterPro"/>
</dbReference>
<reference evidence="5" key="1">
    <citation type="submission" date="2018-09" db="EMBL/GenBank/DDBJ databases">
        <authorList>
            <person name="Livingstone P.G."/>
            <person name="Whitworth D.E."/>
        </authorList>
    </citation>
    <scope>NUCLEOTIDE SEQUENCE [LARGE SCALE GENOMIC DNA]</scope>
    <source>
        <strain evidence="5">CA051B</strain>
    </source>
</reference>
<evidence type="ECO:0000313" key="4">
    <source>
        <dbReference type="EMBL" id="RKH60909.1"/>
    </source>
</evidence>
<comment type="caution">
    <text evidence="4">The sequence shown here is derived from an EMBL/GenBank/DDBJ whole genome shotgun (WGS) entry which is preliminary data.</text>
</comment>
<sequence>MASVTFRLATAADLPVILALLAADAIARSRTGYLEEPVPGVRAAFEEIAADPNNELVVGVREGEVIATLQLTYIPGLSRGGMRRALVEAVRVRSDLRGQRIGELLMQDAMERARARGCGLMQLTTDKRRLDAHRFYARLGFEASHEGMKRPL</sequence>
<dbReference type="CDD" id="cd04301">
    <property type="entry name" value="NAT_SF"/>
    <property type="match status" value="1"/>
</dbReference>
<dbReference type="Gene3D" id="3.40.630.30">
    <property type="match status" value="1"/>
</dbReference>
<dbReference type="SUPFAM" id="SSF55729">
    <property type="entry name" value="Acyl-CoA N-acyltransferases (Nat)"/>
    <property type="match status" value="1"/>
</dbReference>
<evidence type="ECO:0000313" key="5">
    <source>
        <dbReference type="Proteomes" id="UP000272888"/>
    </source>
</evidence>
<dbReference type="InterPro" id="IPR016181">
    <property type="entry name" value="Acyl_CoA_acyltransferase"/>
</dbReference>
<keyword evidence="2" id="KW-0012">Acyltransferase</keyword>
<feature type="domain" description="N-acetyltransferase" evidence="3">
    <location>
        <begin position="4"/>
        <end position="152"/>
    </location>
</feature>
<dbReference type="PANTHER" id="PTHR43877">
    <property type="entry name" value="AMINOALKYLPHOSPHONATE N-ACETYLTRANSFERASE-RELATED-RELATED"/>
    <property type="match status" value="1"/>
</dbReference>
<dbReference type="PROSITE" id="PS51186">
    <property type="entry name" value="GNAT"/>
    <property type="match status" value="1"/>
</dbReference>